<evidence type="ECO:0000313" key="2">
    <source>
        <dbReference type="Proteomes" id="UP001055940"/>
    </source>
</evidence>
<organism evidence="1 2">
    <name type="scientific">Nocardiopsis exhalans</name>
    <dbReference type="NCBI Taxonomy" id="163604"/>
    <lineage>
        <taxon>Bacteria</taxon>
        <taxon>Bacillati</taxon>
        <taxon>Actinomycetota</taxon>
        <taxon>Actinomycetes</taxon>
        <taxon>Streptosporangiales</taxon>
        <taxon>Nocardiopsidaceae</taxon>
        <taxon>Nocardiopsis</taxon>
    </lineage>
</organism>
<dbReference type="Proteomes" id="UP001055940">
    <property type="component" value="Chromosome"/>
</dbReference>
<name>A0ABY5DFL5_9ACTN</name>
<protein>
    <submittedName>
        <fullName evidence="1">Uncharacterized protein</fullName>
    </submittedName>
</protein>
<dbReference type="EMBL" id="CP099837">
    <property type="protein sequence ID" value="USY22263.1"/>
    <property type="molecule type" value="Genomic_DNA"/>
</dbReference>
<reference evidence="1" key="1">
    <citation type="submission" date="2022-06" db="EMBL/GenBank/DDBJ databases">
        <authorList>
            <person name="Ping M."/>
        </authorList>
    </citation>
    <scope>NUCLEOTIDE SEQUENCE</scope>
    <source>
        <strain evidence="1">JCM11759T</strain>
    </source>
</reference>
<dbReference type="RefSeq" id="WP_254421050.1">
    <property type="nucleotide sequence ID" value="NZ_CP099837.1"/>
</dbReference>
<accession>A0ABY5DFL5</accession>
<keyword evidence="2" id="KW-1185">Reference proteome</keyword>
<evidence type="ECO:0000313" key="1">
    <source>
        <dbReference type="EMBL" id="USY22263.1"/>
    </source>
</evidence>
<sequence>MQLLSDAFGQRRILRYIEGNNLIVNDPYLRQKVEISWSGRGYRWTSPGGDLCSGDPGHVADVVHQIIRQYAGIYLEDR</sequence>
<gene>
    <name evidence="1" type="ORF">NE857_12030</name>
</gene>
<proteinExistence type="predicted"/>